<dbReference type="PANTHER" id="PTHR46268:SF27">
    <property type="entry name" value="UNIVERSAL STRESS PROTEIN RV2623"/>
    <property type="match status" value="1"/>
</dbReference>
<dbReference type="InterPro" id="IPR006016">
    <property type="entry name" value="UspA"/>
</dbReference>
<sequence length="293" mass="31602">MIPQLRKPVVVGIDGAASALDAVRWAAVEAQRRGTGLRVVCCDVFALVYLPDVPTVRLPESFRNAVAEQAAQWLQQARTAAWQQAPRLRYVRTFIRPGTPVPALLDESKRAQLVVVGSRGLGPVSGAFAGSVAVELSAHAECPVAIIRRPVATEPDAPVVVGVDGNADHALETAFECAAQRRAPLEAVHAWHTVGTARAWRNFHDEGRAAVLQREEERILDETLAPWCEKYLDVEVRRIVAQDTPARALLRHAQHAQLVVVGSRGRGAFAGLVLGATSQQLVHHAPCPLIVAG</sequence>
<dbReference type="AlphaFoldDB" id="A0A917NGM1"/>
<dbReference type="RefSeq" id="WP_188990045.1">
    <property type="nucleotide sequence ID" value="NZ_BMMT01000016.1"/>
</dbReference>
<proteinExistence type="inferred from homology"/>
<evidence type="ECO:0000256" key="2">
    <source>
        <dbReference type="ARBA" id="ARBA00022741"/>
    </source>
</evidence>
<dbReference type="PANTHER" id="PTHR46268">
    <property type="entry name" value="STRESS RESPONSE PROTEIN NHAX"/>
    <property type="match status" value="1"/>
</dbReference>
<accession>A0A917NGM1</accession>
<gene>
    <name evidence="5" type="ORF">GCM10011581_40360</name>
</gene>
<comment type="caution">
    <text evidence="5">The sequence shown here is derived from an EMBL/GenBank/DDBJ whole genome shotgun (WGS) entry which is preliminary data.</text>
</comment>
<evidence type="ECO:0000256" key="1">
    <source>
        <dbReference type="ARBA" id="ARBA00008791"/>
    </source>
</evidence>
<dbReference type="Pfam" id="PF00582">
    <property type="entry name" value="Usp"/>
    <property type="match status" value="2"/>
</dbReference>
<feature type="domain" description="UspA" evidence="4">
    <location>
        <begin position="159"/>
        <end position="291"/>
    </location>
</feature>
<name>A0A917NGM1_9PSEU</name>
<dbReference type="GO" id="GO:0005524">
    <property type="term" value="F:ATP binding"/>
    <property type="evidence" value="ECO:0007669"/>
    <property type="project" value="UniProtKB-KW"/>
</dbReference>
<dbReference type="EMBL" id="BMMT01000016">
    <property type="protein sequence ID" value="GGI99030.1"/>
    <property type="molecule type" value="Genomic_DNA"/>
</dbReference>
<evidence type="ECO:0000313" key="6">
    <source>
        <dbReference type="Proteomes" id="UP000597989"/>
    </source>
</evidence>
<dbReference type="SUPFAM" id="SSF52402">
    <property type="entry name" value="Adenine nucleotide alpha hydrolases-like"/>
    <property type="match status" value="2"/>
</dbReference>
<evidence type="ECO:0000259" key="4">
    <source>
        <dbReference type="Pfam" id="PF00582"/>
    </source>
</evidence>
<dbReference type="Gene3D" id="3.40.50.620">
    <property type="entry name" value="HUPs"/>
    <property type="match status" value="2"/>
</dbReference>
<keyword evidence="2" id="KW-0547">Nucleotide-binding</keyword>
<evidence type="ECO:0000313" key="5">
    <source>
        <dbReference type="EMBL" id="GGI99030.1"/>
    </source>
</evidence>
<organism evidence="5 6">
    <name type="scientific">Saccharopolyspora thermophila</name>
    <dbReference type="NCBI Taxonomy" id="89367"/>
    <lineage>
        <taxon>Bacteria</taxon>
        <taxon>Bacillati</taxon>
        <taxon>Actinomycetota</taxon>
        <taxon>Actinomycetes</taxon>
        <taxon>Pseudonocardiales</taxon>
        <taxon>Pseudonocardiaceae</taxon>
        <taxon>Saccharopolyspora</taxon>
    </lineage>
</organism>
<comment type="similarity">
    <text evidence="1">Belongs to the universal stress protein A family.</text>
</comment>
<protein>
    <submittedName>
        <fullName evidence="5">Universal stress protein</fullName>
    </submittedName>
</protein>
<dbReference type="Proteomes" id="UP000597989">
    <property type="component" value="Unassembled WGS sequence"/>
</dbReference>
<keyword evidence="3" id="KW-0067">ATP-binding</keyword>
<dbReference type="InterPro" id="IPR006015">
    <property type="entry name" value="Universal_stress_UspA"/>
</dbReference>
<dbReference type="PRINTS" id="PR01438">
    <property type="entry name" value="UNVRSLSTRESS"/>
</dbReference>
<evidence type="ECO:0000256" key="3">
    <source>
        <dbReference type="ARBA" id="ARBA00022840"/>
    </source>
</evidence>
<dbReference type="InterPro" id="IPR014729">
    <property type="entry name" value="Rossmann-like_a/b/a_fold"/>
</dbReference>
<reference evidence="5 6" key="1">
    <citation type="journal article" date="2014" name="Int. J. Syst. Evol. Microbiol.">
        <title>Complete genome sequence of Corynebacterium casei LMG S-19264T (=DSM 44701T), isolated from a smear-ripened cheese.</title>
        <authorList>
            <consortium name="US DOE Joint Genome Institute (JGI-PGF)"/>
            <person name="Walter F."/>
            <person name="Albersmeier A."/>
            <person name="Kalinowski J."/>
            <person name="Ruckert C."/>
        </authorList>
    </citation>
    <scope>NUCLEOTIDE SEQUENCE [LARGE SCALE GENOMIC DNA]</scope>
    <source>
        <strain evidence="5 6">CGMCC 4.7206</strain>
    </source>
</reference>
<feature type="domain" description="UspA" evidence="4">
    <location>
        <begin position="7"/>
        <end position="148"/>
    </location>
</feature>